<dbReference type="InterPro" id="IPR051189">
    <property type="entry name" value="Splicing_assoc_domain"/>
</dbReference>
<feature type="compositionally biased region" description="Basic residues" evidence="1">
    <location>
        <begin position="127"/>
        <end position="136"/>
    </location>
</feature>
<proteinExistence type="predicted"/>
<evidence type="ECO:0000313" key="3">
    <source>
        <dbReference type="Proteomes" id="UP000694580"/>
    </source>
</evidence>
<evidence type="ECO:0008006" key="4">
    <source>
        <dbReference type="Google" id="ProtNLM"/>
    </source>
</evidence>
<accession>A0AAY4DRP7</accession>
<feature type="region of interest" description="Disordered" evidence="1">
    <location>
        <begin position="273"/>
        <end position="298"/>
    </location>
</feature>
<feature type="compositionally biased region" description="Gly residues" evidence="1">
    <location>
        <begin position="484"/>
        <end position="494"/>
    </location>
</feature>
<feature type="compositionally biased region" description="Polar residues" evidence="1">
    <location>
        <begin position="111"/>
        <end position="121"/>
    </location>
</feature>
<feature type="region of interest" description="Disordered" evidence="1">
    <location>
        <begin position="103"/>
        <end position="138"/>
    </location>
</feature>
<name>A0AAY4DRP7_9TELE</name>
<organism evidence="2 3">
    <name type="scientific">Denticeps clupeoides</name>
    <name type="common">denticle herring</name>
    <dbReference type="NCBI Taxonomy" id="299321"/>
    <lineage>
        <taxon>Eukaryota</taxon>
        <taxon>Metazoa</taxon>
        <taxon>Chordata</taxon>
        <taxon>Craniata</taxon>
        <taxon>Vertebrata</taxon>
        <taxon>Euteleostomi</taxon>
        <taxon>Actinopterygii</taxon>
        <taxon>Neopterygii</taxon>
        <taxon>Teleostei</taxon>
        <taxon>Clupei</taxon>
        <taxon>Clupeiformes</taxon>
        <taxon>Denticipitoidei</taxon>
        <taxon>Denticipitidae</taxon>
        <taxon>Denticeps</taxon>
    </lineage>
</organism>
<reference evidence="2" key="1">
    <citation type="submission" date="2025-08" db="UniProtKB">
        <authorList>
            <consortium name="Ensembl"/>
        </authorList>
    </citation>
    <scope>IDENTIFICATION</scope>
</reference>
<feature type="region of interest" description="Disordered" evidence="1">
    <location>
        <begin position="436"/>
        <end position="494"/>
    </location>
</feature>
<feature type="compositionally biased region" description="Low complexity" evidence="1">
    <location>
        <begin position="64"/>
        <end position="73"/>
    </location>
</feature>
<reference evidence="2" key="2">
    <citation type="submission" date="2025-09" db="UniProtKB">
        <authorList>
            <consortium name="Ensembl"/>
        </authorList>
    </citation>
    <scope>IDENTIFICATION</scope>
</reference>
<evidence type="ECO:0000313" key="2">
    <source>
        <dbReference type="Ensembl" id="ENSDCDP00010048078.1"/>
    </source>
</evidence>
<gene>
    <name evidence="2" type="primary">GPATCH2L</name>
</gene>
<sequence length="494" mass="54459">MEELVQDLVSALDQTSEQANLEELWREMMLSPLQQRRQVRRRRGRKRRCGSAPHAAEHVRPCLSEASESSPDEPAGRDGYRRRAAFSGTFSDSDDVGVASAARPSFRTRQHSWPESDSFTENAPGRPLRRRRKVKRVTSDAVTVSLRQKLRVSAVQRGDHLHPHHRLLHHHHHQRSSHKQRLSRLKKTSGGWGDAGGAPGVSGTRMLREECWKDRVLRRATEKQEASDENMSECETSSVCSSDPGLFTNDEGRQGDDEQSDWFVEGECGPAVGLQNLLPGRDPDAPPRPDGPDREKQRLPTFLQPARPGPRVRIRDAKTAAAVDCGTLRHVTGCHARLNRLPGVAARCIRKGRRRLPGKDTGAAVPADRTRRFQDSYQKTCWLPPVGKRGRSQFSPLCPLAVYPVDVVPDGSCRRCSSSACRSRLTNAGLLSTGEVKRRRKTAAGPVPAPAAVAFRREERGEEADRDCPGVEPAGSGAPRPGPGLLGPGESEGV</sequence>
<feature type="compositionally biased region" description="Basic residues" evidence="1">
    <location>
        <begin position="37"/>
        <end position="49"/>
    </location>
</feature>
<evidence type="ECO:0000256" key="1">
    <source>
        <dbReference type="SAM" id="MobiDB-lite"/>
    </source>
</evidence>
<dbReference type="PANTHER" id="PTHR14195">
    <property type="entry name" value="G PATCH DOMAIN CONTAINING PROTEIN 2"/>
    <property type="match status" value="1"/>
</dbReference>
<feature type="region of interest" description="Disordered" evidence="1">
    <location>
        <begin position="35"/>
        <end position="79"/>
    </location>
</feature>
<feature type="compositionally biased region" description="Basic and acidic residues" evidence="1">
    <location>
        <begin position="281"/>
        <end position="298"/>
    </location>
</feature>
<dbReference type="GeneTree" id="ENSGT00410000025698"/>
<keyword evidence="3" id="KW-1185">Reference proteome</keyword>
<feature type="region of interest" description="Disordered" evidence="1">
    <location>
        <begin position="219"/>
        <end position="261"/>
    </location>
</feature>
<protein>
    <recommendedName>
        <fullName evidence="4">G patch domain-containing protein 2-like</fullName>
    </recommendedName>
</protein>
<dbReference type="AlphaFoldDB" id="A0AAY4DRP7"/>
<dbReference type="Proteomes" id="UP000694580">
    <property type="component" value="Unplaced"/>
</dbReference>
<dbReference type="Ensembl" id="ENSDCDT00010058386.1">
    <property type="protein sequence ID" value="ENSDCDP00010048078.1"/>
    <property type="gene ID" value="ENSDCDG00010029018.1"/>
</dbReference>
<feature type="compositionally biased region" description="Low complexity" evidence="1">
    <location>
        <begin position="443"/>
        <end position="454"/>
    </location>
</feature>